<accession>A0ABY4T5D2</accession>
<reference evidence="1" key="1">
    <citation type="submission" date="2020-10" db="EMBL/GenBank/DDBJ databases">
        <title>Whole-genome sequence of Luteibacter sp. EIF3.</title>
        <authorList>
            <person name="Friedrich I."/>
            <person name="Hertel R."/>
            <person name="Daniel R."/>
        </authorList>
    </citation>
    <scope>NUCLEOTIDE SEQUENCE</scope>
    <source>
        <strain evidence="1">EIF3</strain>
    </source>
</reference>
<dbReference type="Proteomes" id="UP001056681">
    <property type="component" value="Chromosome"/>
</dbReference>
<dbReference type="RefSeq" id="WP_250339746.1">
    <property type="nucleotide sequence ID" value="NZ_CP063231.1"/>
</dbReference>
<organism evidence="1 2">
    <name type="scientific">Luteibacter flocculans</name>
    <dbReference type="NCBI Taxonomy" id="2780091"/>
    <lineage>
        <taxon>Bacteria</taxon>
        <taxon>Pseudomonadati</taxon>
        <taxon>Pseudomonadota</taxon>
        <taxon>Gammaproteobacteria</taxon>
        <taxon>Lysobacterales</taxon>
        <taxon>Rhodanobacteraceae</taxon>
        <taxon>Luteibacter</taxon>
    </lineage>
</organism>
<evidence type="ECO:0000313" key="1">
    <source>
        <dbReference type="EMBL" id="URL59107.1"/>
    </source>
</evidence>
<keyword evidence="2" id="KW-1185">Reference proteome</keyword>
<name>A0ABY4T5D2_9GAMM</name>
<protein>
    <submittedName>
        <fullName evidence="1">Uncharacterized protein</fullName>
    </submittedName>
</protein>
<dbReference type="EMBL" id="CP063231">
    <property type="protein sequence ID" value="URL59107.1"/>
    <property type="molecule type" value="Genomic_DNA"/>
</dbReference>
<proteinExistence type="predicted"/>
<sequence length="513" mass="55897">MDGWLRVLSRETMRTFRMLSLATLLLCIATETALSSDVIIPALGGETVQRLIARYNDTRRDCGDAKSPAFLCSGILLRGTVASPKYHVWDPSPSSIATGGVSFSFLRKDAEFNQLALGYTNGFIVAPYQSVEGKLTPKILCSFPVDAATDQRNENGCGVYRGNAASATCQRQGLSDAEGWRKTYMKGTGYAMKYAQCGFDVTGDDAAPAFYESLKAMKYAPSFAGNNPENEVRMEPWPQGVPKELPIEAFFYVPGGLDGAKYNQRDYYAQTNILLPIIRMTLPSAPSADTTFAFVPQEQTMGMGPDVPKLAPKLREASAENGTRLLLSDFYRADRVTVVVPIYAGMAPGHTVGAQWKGPFATYDTAIATVAAVAPIELTVPRREVVDAIGKDVEITFTVKRGDEPVEASAPLTVSVEAQALELPAPELDADHKQVIVRFPTLGAGHQVNVRLQGATTLDLPIKTVTNQTELSFAIPATWLQQNRDRVVYVTYAVATIKAGDLWQFSRVLRVKL</sequence>
<gene>
    <name evidence="1" type="ORF">IM816_03035</name>
</gene>
<evidence type="ECO:0000313" key="2">
    <source>
        <dbReference type="Proteomes" id="UP001056681"/>
    </source>
</evidence>